<dbReference type="GO" id="GO:0003700">
    <property type="term" value="F:DNA-binding transcription factor activity"/>
    <property type="evidence" value="ECO:0007669"/>
    <property type="project" value="InterPro"/>
</dbReference>
<evidence type="ECO:0000313" key="3">
    <source>
        <dbReference type="EMBL" id="NML42090.1"/>
    </source>
</evidence>
<dbReference type="Gene3D" id="1.10.1740.10">
    <property type="match status" value="1"/>
</dbReference>
<dbReference type="RefSeq" id="WP_169229089.1">
    <property type="nucleotide sequence ID" value="NZ_JABBGC010000004.1"/>
</dbReference>
<sequence length="410" mass="46624">MQQQELIPHLFRTEFSKISAVLCKHFGIEHIELAEDIASETFLLAMETWSYKGIPENPTAWLYVVAKNKAKNYFARAHMFREKIMPELKQTTDAPVAELDLSDQNISDSLLQMLFAVCHPVIPAEAQIGLALRILCGFGIDEIANAFLSNKETINKRLFRAREKLRTEKIAIEMPGTAEIPQRLNAVLTTLYLLYNEGYYSESQDTVVREELCIEAIRLTKLLLNNPLTNTPAVNALMALMCFHASRLPARKDENGALILYQDQDESLWNKELISEGAYYLHAASQGNTLSRYHLEATIAWWHTIKEDTPEKWDNILQLYNRLLQLEYSPVAALNRTFALSKVKGNAAALPEAEKLGLSGNPYYHTLLGELYQGIDNQQAMQHLQQALQLSKTQPEKQTIQQKIDHLPIT</sequence>
<dbReference type="InterPro" id="IPR013325">
    <property type="entry name" value="RNA_pol_sigma_r2"/>
</dbReference>
<accession>A0A848GZ71</accession>
<protein>
    <submittedName>
        <fullName evidence="3">RNA polymerase subunit sigma</fullName>
    </submittedName>
</protein>
<dbReference type="SUPFAM" id="SSF88659">
    <property type="entry name" value="Sigma3 and sigma4 domains of RNA polymerase sigma factors"/>
    <property type="match status" value="1"/>
</dbReference>
<dbReference type="PANTHER" id="PTHR47756">
    <property type="entry name" value="BLL6612 PROTEIN-RELATED"/>
    <property type="match status" value="1"/>
</dbReference>
<dbReference type="AlphaFoldDB" id="A0A848GZ71"/>
<dbReference type="Pfam" id="PF20239">
    <property type="entry name" value="DUF6596"/>
    <property type="match status" value="1"/>
</dbReference>
<dbReference type="EMBL" id="JABBGC010000004">
    <property type="protein sequence ID" value="NML42090.1"/>
    <property type="molecule type" value="Genomic_DNA"/>
</dbReference>
<name>A0A848GZ71_9BACT</name>
<dbReference type="PANTHER" id="PTHR47756:SF2">
    <property type="entry name" value="BLL6612 PROTEIN"/>
    <property type="match status" value="1"/>
</dbReference>
<dbReference type="Proteomes" id="UP000583266">
    <property type="component" value="Unassembled WGS sequence"/>
</dbReference>
<gene>
    <name evidence="3" type="ORF">HHL17_33195</name>
</gene>
<dbReference type="Pfam" id="PF04542">
    <property type="entry name" value="Sigma70_r2"/>
    <property type="match status" value="1"/>
</dbReference>
<reference evidence="3 4" key="1">
    <citation type="submission" date="2020-04" db="EMBL/GenBank/DDBJ databases">
        <title>Chitinophaga sp. G-6-1-13 sp. nov., isolated from soil.</title>
        <authorList>
            <person name="Dahal R.H."/>
            <person name="Chaudhary D.K."/>
        </authorList>
    </citation>
    <scope>NUCLEOTIDE SEQUENCE [LARGE SCALE GENOMIC DNA]</scope>
    <source>
        <strain evidence="3 4">G-6-1-13</strain>
    </source>
</reference>
<dbReference type="InterPro" id="IPR046531">
    <property type="entry name" value="DUF6596"/>
</dbReference>
<feature type="domain" description="RNA polymerase sigma-70 region 2" evidence="1">
    <location>
        <begin position="32"/>
        <end position="77"/>
    </location>
</feature>
<comment type="caution">
    <text evidence="3">The sequence shown here is derived from an EMBL/GenBank/DDBJ whole genome shotgun (WGS) entry which is preliminary data.</text>
</comment>
<feature type="domain" description="DUF6596" evidence="2">
    <location>
        <begin position="183"/>
        <end position="284"/>
    </location>
</feature>
<evidence type="ECO:0000259" key="2">
    <source>
        <dbReference type="Pfam" id="PF20239"/>
    </source>
</evidence>
<dbReference type="GO" id="GO:0006352">
    <property type="term" value="P:DNA-templated transcription initiation"/>
    <property type="evidence" value="ECO:0007669"/>
    <property type="project" value="InterPro"/>
</dbReference>
<organism evidence="3 4">
    <name type="scientific">Chitinophaga fulva</name>
    <dbReference type="NCBI Taxonomy" id="2728842"/>
    <lineage>
        <taxon>Bacteria</taxon>
        <taxon>Pseudomonadati</taxon>
        <taxon>Bacteroidota</taxon>
        <taxon>Chitinophagia</taxon>
        <taxon>Chitinophagales</taxon>
        <taxon>Chitinophagaceae</taxon>
        <taxon>Chitinophaga</taxon>
    </lineage>
</organism>
<dbReference type="SUPFAM" id="SSF88946">
    <property type="entry name" value="Sigma2 domain of RNA polymerase sigma factors"/>
    <property type="match status" value="1"/>
</dbReference>
<dbReference type="InterPro" id="IPR007627">
    <property type="entry name" value="RNA_pol_sigma70_r2"/>
</dbReference>
<keyword evidence="4" id="KW-1185">Reference proteome</keyword>
<dbReference type="InterPro" id="IPR013324">
    <property type="entry name" value="RNA_pol_sigma_r3/r4-like"/>
</dbReference>
<evidence type="ECO:0000259" key="1">
    <source>
        <dbReference type="Pfam" id="PF04542"/>
    </source>
</evidence>
<evidence type="ECO:0000313" key="4">
    <source>
        <dbReference type="Proteomes" id="UP000583266"/>
    </source>
</evidence>
<proteinExistence type="predicted"/>